<keyword evidence="3" id="KW-1185">Reference proteome</keyword>
<dbReference type="GO" id="GO:0005737">
    <property type="term" value="C:cytoplasm"/>
    <property type="evidence" value="ECO:0007669"/>
    <property type="project" value="UniProtKB-SubCell"/>
</dbReference>
<protein>
    <recommendedName>
        <fullName evidence="1">Ferric uptake regulation protein</fullName>
    </recommendedName>
</protein>
<keyword evidence="1" id="KW-0479">Metal-binding</keyword>
<dbReference type="InterPro" id="IPR036390">
    <property type="entry name" value="WH_DNA-bd_sf"/>
</dbReference>
<keyword evidence="1" id="KW-0238">DNA-binding</keyword>
<comment type="subunit">
    <text evidence="1">Homodimer.</text>
</comment>
<proteinExistence type="inferred from homology"/>
<dbReference type="PATRIC" id="fig|1348657.5.peg.3466"/>
<keyword evidence="1" id="KW-0408">Iron</keyword>
<keyword evidence="1" id="KW-0805">Transcription regulation</keyword>
<comment type="caution">
    <text evidence="2">The sequence shown here is derived from an EMBL/GenBank/DDBJ whole genome shotgun (WGS) entry which is preliminary data.</text>
</comment>
<dbReference type="eggNOG" id="COG0735">
    <property type="taxonomic scope" value="Bacteria"/>
</dbReference>
<dbReference type="STRING" id="1348657.M622_07245"/>
<gene>
    <name evidence="1" type="primary">fur</name>
    <name evidence="2" type="ORF">M622_07245</name>
</gene>
<keyword evidence="1" id="KW-0678">Repressor</keyword>
<dbReference type="GO" id="GO:0008270">
    <property type="term" value="F:zinc ion binding"/>
    <property type="evidence" value="ECO:0007669"/>
    <property type="project" value="TreeGrafter"/>
</dbReference>
<dbReference type="Pfam" id="PF01475">
    <property type="entry name" value="FUR"/>
    <property type="match status" value="1"/>
</dbReference>
<organism evidence="2 3">
    <name type="scientific">Thauera terpenica 58Eu</name>
    <dbReference type="NCBI Taxonomy" id="1348657"/>
    <lineage>
        <taxon>Bacteria</taxon>
        <taxon>Pseudomonadati</taxon>
        <taxon>Pseudomonadota</taxon>
        <taxon>Betaproteobacteria</taxon>
        <taxon>Rhodocyclales</taxon>
        <taxon>Zoogloeaceae</taxon>
        <taxon>Thauera</taxon>
    </lineage>
</organism>
<dbReference type="GO" id="GO:0045892">
    <property type="term" value="P:negative regulation of DNA-templated transcription"/>
    <property type="evidence" value="ECO:0007669"/>
    <property type="project" value="TreeGrafter"/>
</dbReference>
<dbReference type="GO" id="GO:0000976">
    <property type="term" value="F:transcription cis-regulatory region binding"/>
    <property type="evidence" value="ECO:0007669"/>
    <property type="project" value="TreeGrafter"/>
</dbReference>
<dbReference type="InterPro" id="IPR036388">
    <property type="entry name" value="WH-like_DNA-bd_sf"/>
</dbReference>
<dbReference type="AlphaFoldDB" id="T0ATS0"/>
<dbReference type="GO" id="GO:0003700">
    <property type="term" value="F:DNA-binding transcription factor activity"/>
    <property type="evidence" value="ECO:0007669"/>
    <property type="project" value="UniProtKB-UniRule"/>
</dbReference>
<evidence type="ECO:0000313" key="3">
    <source>
        <dbReference type="Proteomes" id="UP000015455"/>
    </source>
</evidence>
<keyword evidence="1" id="KW-0862">Zinc</keyword>
<keyword evidence="1" id="KW-0963">Cytoplasm</keyword>
<name>T0ATS0_9RHOO</name>
<dbReference type="RefSeq" id="WP_021250845.1">
    <property type="nucleotide sequence ID" value="NZ_ATJV01000103.1"/>
</dbReference>
<comment type="subcellular location">
    <subcellularLocation>
        <location evidence="1">Cytoplasm</location>
    </subcellularLocation>
</comment>
<reference evidence="2 3" key="1">
    <citation type="submission" date="2013-06" db="EMBL/GenBank/DDBJ databases">
        <title>Draft genome sequence of Thauera terpenica.</title>
        <authorList>
            <person name="Liu B."/>
            <person name="Frostegard A.H."/>
            <person name="Shapleigh J.P."/>
        </authorList>
    </citation>
    <scope>NUCLEOTIDE SEQUENCE [LARGE SCALE GENOMIC DNA]</scope>
    <source>
        <strain evidence="2 3">58Eu</strain>
    </source>
</reference>
<dbReference type="CDD" id="cd07153">
    <property type="entry name" value="Fur_like"/>
    <property type="match status" value="1"/>
</dbReference>
<dbReference type="Gene3D" id="1.10.10.10">
    <property type="entry name" value="Winged helix-like DNA-binding domain superfamily/Winged helix DNA-binding domain"/>
    <property type="match status" value="1"/>
</dbReference>
<dbReference type="PANTHER" id="PTHR33202:SF7">
    <property type="entry name" value="FERRIC UPTAKE REGULATION PROTEIN"/>
    <property type="match status" value="1"/>
</dbReference>
<dbReference type="Proteomes" id="UP000015455">
    <property type="component" value="Unassembled WGS sequence"/>
</dbReference>
<dbReference type="InterPro" id="IPR002481">
    <property type="entry name" value="FUR"/>
</dbReference>
<dbReference type="EMBL" id="ATJV01000103">
    <property type="protein sequence ID" value="EPZ14043.1"/>
    <property type="molecule type" value="Genomic_DNA"/>
</dbReference>
<dbReference type="PANTHER" id="PTHR33202">
    <property type="entry name" value="ZINC UPTAKE REGULATION PROTEIN"/>
    <property type="match status" value="1"/>
</dbReference>
<dbReference type="GO" id="GO:1900376">
    <property type="term" value="P:regulation of secondary metabolite biosynthetic process"/>
    <property type="evidence" value="ECO:0007669"/>
    <property type="project" value="TreeGrafter"/>
</dbReference>
<evidence type="ECO:0000313" key="2">
    <source>
        <dbReference type="EMBL" id="EPZ14043.1"/>
    </source>
</evidence>
<keyword evidence="1" id="KW-0804">Transcription</keyword>
<dbReference type="OrthoDB" id="8659436at2"/>
<accession>T0ATS0</accession>
<evidence type="ECO:0000256" key="1">
    <source>
        <dbReference type="RuleBase" id="RU364037"/>
    </source>
</evidence>
<sequence>MNIHTPAEAIACLRSVGLPVTQQRIEITRVLFAQPVHLTAEQVLERVRVRAPDTSRATVYNTLRLFCEKKLVRELIVDRDRAVFDSNASAHHHLYDVDTGQVWDLAGDALQVVGVPMLPPGFELEEIDLIVRVRSKRS</sequence>
<dbReference type="SUPFAM" id="SSF46785">
    <property type="entry name" value="Winged helix' DNA-binding domain"/>
    <property type="match status" value="1"/>
</dbReference>
<comment type="similarity">
    <text evidence="1">Belongs to the Fur family.</text>
</comment>